<gene>
    <name evidence="5" type="ORF">F0P93_30240</name>
</gene>
<dbReference type="Gene3D" id="2.40.420.20">
    <property type="match status" value="1"/>
</dbReference>
<dbReference type="InterPro" id="IPR058791">
    <property type="entry name" value="3HB_CusB"/>
</dbReference>
<accession>A0A5N1J3H6</accession>
<evidence type="ECO:0000313" key="6">
    <source>
        <dbReference type="Proteomes" id="UP000326344"/>
    </source>
</evidence>
<evidence type="ECO:0000259" key="4">
    <source>
        <dbReference type="Pfam" id="PF25954"/>
    </source>
</evidence>
<dbReference type="Gene3D" id="6.10.140.730">
    <property type="match status" value="1"/>
</dbReference>
<keyword evidence="6" id="KW-1185">Reference proteome</keyword>
<comment type="caution">
    <text evidence="5">The sequence shown here is derived from an EMBL/GenBank/DDBJ whole genome shotgun (WGS) entry which is preliminary data.</text>
</comment>
<dbReference type="AlphaFoldDB" id="A0A5N1J3H6"/>
<protein>
    <submittedName>
        <fullName evidence="5">Efflux RND transporter periplasmic adaptor subunit</fullName>
    </submittedName>
</protein>
<dbReference type="Pfam" id="PF25954">
    <property type="entry name" value="Beta-barrel_RND_2"/>
    <property type="match status" value="1"/>
</dbReference>
<dbReference type="PANTHER" id="PTHR30097:SF4">
    <property type="entry name" value="SLR6042 PROTEIN"/>
    <property type="match status" value="1"/>
</dbReference>
<organism evidence="5 6">
    <name type="scientific">Larkinella humicola</name>
    <dbReference type="NCBI Taxonomy" id="2607654"/>
    <lineage>
        <taxon>Bacteria</taxon>
        <taxon>Pseudomonadati</taxon>
        <taxon>Bacteroidota</taxon>
        <taxon>Cytophagia</taxon>
        <taxon>Cytophagales</taxon>
        <taxon>Spirosomataceae</taxon>
        <taxon>Larkinella</taxon>
    </lineage>
</organism>
<dbReference type="InterPro" id="IPR058792">
    <property type="entry name" value="Beta-barrel_RND_2"/>
</dbReference>
<dbReference type="Proteomes" id="UP000326344">
    <property type="component" value="Unassembled WGS sequence"/>
</dbReference>
<dbReference type="Gene3D" id="2.40.30.170">
    <property type="match status" value="1"/>
</dbReference>
<dbReference type="PANTHER" id="PTHR30097">
    <property type="entry name" value="CATION EFFLUX SYSTEM PROTEIN CUSB"/>
    <property type="match status" value="1"/>
</dbReference>
<dbReference type="GO" id="GO:0015679">
    <property type="term" value="P:plasma membrane copper ion transport"/>
    <property type="evidence" value="ECO:0007669"/>
    <property type="project" value="TreeGrafter"/>
</dbReference>
<dbReference type="GO" id="GO:0030313">
    <property type="term" value="C:cell envelope"/>
    <property type="evidence" value="ECO:0007669"/>
    <property type="project" value="TreeGrafter"/>
</dbReference>
<evidence type="ECO:0000259" key="3">
    <source>
        <dbReference type="Pfam" id="PF25869"/>
    </source>
</evidence>
<feature type="region of interest" description="Disordered" evidence="2">
    <location>
        <begin position="203"/>
        <end position="231"/>
    </location>
</feature>
<feature type="domain" description="CusB-like beta-barrel" evidence="4">
    <location>
        <begin position="258"/>
        <end position="327"/>
    </location>
</feature>
<name>A0A5N1J3H6_9BACT</name>
<dbReference type="GO" id="GO:0060003">
    <property type="term" value="P:copper ion export"/>
    <property type="evidence" value="ECO:0007669"/>
    <property type="project" value="TreeGrafter"/>
</dbReference>
<reference evidence="5 6" key="1">
    <citation type="submission" date="2019-09" db="EMBL/GenBank/DDBJ databases">
        <title>Genome Sequence of Larkinella sp MA1.</title>
        <authorList>
            <person name="Srinivasan S."/>
        </authorList>
    </citation>
    <scope>NUCLEOTIDE SEQUENCE [LARGE SCALE GENOMIC DNA]</scope>
    <source>
        <strain evidence="5 6">MA1</strain>
    </source>
</reference>
<dbReference type="InterPro" id="IPR051909">
    <property type="entry name" value="MFP_Cation_Efflux"/>
</dbReference>
<evidence type="ECO:0000256" key="2">
    <source>
        <dbReference type="SAM" id="MobiDB-lite"/>
    </source>
</evidence>
<proteinExistence type="predicted"/>
<keyword evidence="1" id="KW-0813">Transport</keyword>
<dbReference type="Pfam" id="PF25869">
    <property type="entry name" value="3HB_CusB"/>
    <property type="match status" value="1"/>
</dbReference>
<evidence type="ECO:0000256" key="1">
    <source>
        <dbReference type="ARBA" id="ARBA00022448"/>
    </source>
</evidence>
<sequence length="417" mass="47361">MFSIGCFSRFSWEQKILFPLMLSYLVGCTQKEHLSGEHPSSLDLLNPQEVQLMEDIAQSANHIVISNQTLVKPKFVPHNLRVPIKGYLTYDSRRNNKVAIRVGGRIEKLYYKYNYQFIHKGDKIMDLYSPELNTYQAEFLYLLQSDNNPNLIEKGRGKLRLLGLSDDQIGQLEKTGKFTETIAIHSPYQGYILFETALDAPTAMGDSGSETEPNGMKKMNSNTEEVTSYSTYRNDELREGNYVNTGQTLFSVNDLNTLWAIGSYETRMSFDVRLNDPVILYSDLVPDQKLAGRVNFIEPIFQKNQKFAQVRIYLNNSSHRLKINALVSGILIPRSSSLFVVPVSSVYDLGRRKIIWVFAGKTPSGKKRFKARQVLTGVPQDGYIPILQGLNGQEEIAQEAGYLVDSESYIEPSVYPF</sequence>
<feature type="compositionally biased region" description="Polar residues" evidence="2">
    <location>
        <begin position="219"/>
        <end position="231"/>
    </location>
</feature>
<dbReference type="EMBL" id="VTWS01000013">
    <property type="protein sequence ID" value="KAA9341119.1"/>
    <property type="molecule type" value="Genomic_DNA"/>
</dbReference>
<evidence type="ECO:0000313" key="5">
    <source>
        <dbReference type="EMBL" id="KAA9341119.1"/>
    </source>
</evidence>
<dbReference type="RefSeq" id="WP_150881527.1">
    <property type="nucleotide sequence ID" value="NZ_VTWS01000013.1"/>
</dbReference>
<feature type="domain" description="CusB-like three alpha-helical bundle" evidence="3">
    <location>
        <begin position="132"/>
        <end position="178"/>
    </location>
</feature>